<dbReference type="PROSITE" id="PS50042">
    <property type="entry name" value="CNMP_BINDING_3"/>
    <property type="match status" value="1"/>
</dbReference>
<name>N1QSZ1_AEGTA</name>
<organism evidence="4">
    <name type="scientific">Aegilops tauschii</name>
    <name type="common">Tausch's goatgrass</name>
    <name type="synonym">Aegilops squarrosa</name>
    <dbReference type="NCBI Taxonomy" id="37682"/>
    <lineage>
        <taxon>Eukaryota</taxon>
        <taxon>Viridiplantae</taxon>
        <taxon>Streptophyta</taxon>
        <taxon>Embryophyta</taxon>
        <taxon>Tracheophyta</taxon>
        <taxon>Spermatophyta</taxon>
        <taxon>Magnoliopsida</taxon>
        <taxon>Liliopsida</taxon>
        <taxon>Poales</taxon>
        <taxon>Poaceae</taxon>
        <taxon>BOP clade</taxon>
        <taxon>Pooideae</taxon>
        <taxon>Triticodae</taxon>
        <taxon>Triticeae</taxon>
        <taxon>Triticinae</taxon>
        <taxon>Aegilops</taxon>
    </lineage>
</organism>
<dbReference type="GO" id="GO:0006637">
    <property type="term" value="P:acyl-CoA metabolic process"/>
    <property type="evidence" value="ECO:0007669"/>
    <property type="project" value="InterPro"/>
</dbReference>
<sequence length="489" mass="54483">MDREQGKAAASLPDLGATVANSGDDSRWCAVTEFLGQVPLLQCLPGSSIRRIAEAVQVKHYEPGDYVAREGEPVDGLCIILDGQAEVSAPANTEEANRPDYVLNKYDYFGYGTNSSVHQVNVIAVTKLSCFVLPSQYGHLLQTKTIWNAEETPESHSLMEQILHLEKLEVDIFRGFTLPEAPTFNQVFGGQLIAQACFNHSLSCCHLYLPAAFLNSEQYQIEIFFVVVAVNCRFFNTILGTQALAAASKTVDCLKLVHSLHAIFLIAGDNNMPIIYQVHRERDGTSFATRKVEAKQKGLVMFTLIVSFQKEELGFEHQAAIMPDVPPPEQARLSYGFDSTFISLSHAVIVLSPDSSVICRQYRNSAAKKKFVPWPIEMRFCQDSKSQHEPRCVVAYASDLLYSGVSLNPHRKRGLKTYSLSLDHSMWFHKPVKADDWLLYVIDSPSAHGGRGFVTGRMFNRQGELIVSLTQEALIRRAKTPGQTPRPKL</sequence>
<accession>N1QSZ1</accession>
<comment type="similarity">
    <text evidence="1">Belongs to the C/M/P thioester hydrolase family.</text>
</comment>
<dbReference type="Pfam" id="PF13622">
    <property type="entry name" value="4HBT_3"/>
    <property type="match status" value="1"/>
</dbReference>
<dbReference type="InterPro" id="IPR042171">
    <property type="entry name" value="Acyl-CoA_hotdog"/>
</dbReference>
<dbReference type="Gene3D" id="2.60.120.10">
    <property type="entry name" value="Jelly Rolls"/>
    <property type="match status" value="1"/>
</dbReference>
<dbReference type="CDD" id="cd00038">
    <property type="entry name" value="CAP_ED"/>
    <property type="match status" value="1"/>
</dbReference>
<dbReference type="Pfam" id="PF00027">
    <property type="entry name" value="cNMP_binding"/>
    <property type="match status" value="1"/>
</dbReference>
<feature type="domain" description="Cyclic nucleotide-binding" evidence="3">
    <location>
        <begin position="40"/>
        <end position="110"/>
    </location>
</feature>
<evidence type="ECO:0000259" key="3">
    <source>
        <dbReference type="PROSITE" id="PS50042"/>
    </source>
</evidence>
<dbReference type="AlphaFoldDB" id="N1QSZ1"/>
<dbReference type="Gene3D" id="3.10.129.10">
    <property type="entry name" value="Hotdog Thioesterase"/>
    <property type="match status" value="1"/>
</dbReference>
<evidence type="ECO:0000313" key="4">
    <source>
        <dbReference type="EnsemblPlants" id="EMT01840"/>
    </source>
</evidence>
<dbReference type="InterPro" id="IPR014710">
    <property type="entry name" value="RmlC-like_jellyroll"/>
</dbReference>
<dbReference type="PANTHER" id="PTHR11066:SF34">
    <property type="entry name" value="ACYL-COENZYME A THIOESTERASE 8"/>
    <property type="match status" value="1"/>
</dbReference>
<dbReference type="CDD" id="cd03444">
    <property type="entry name" value="Thioesterase_II_repeat1"/>
    <property type="match status" value="1"/>
</dbReference>
<dbReference type="FunFam" id="2.60.120.10:FF:000109">
    <property type="entry name" value="Acyl-CoA thioesterase II"/>
    <property type="match status" value="1"/>
</dbReference>
<keyword evidence="2" id="KW-0378">Hydrolase</keyword>
<dbReference type="GO" id="GO:0047617">
    <property type="term" value="F:fatty acyl-CoA hydrolase activity"/>
    <property type="evidence" value="ECO:0007669"/>
    <property type="project" value="InterPro"/>
</dbReference>
<dbReference type="EnsemblPlants" id="EMT01840">
    <property type="protein sequence ID" value="EMT01840"/>
    <property type="gene ID" value="F775_32869"/>
</dbReference>
<dbReference type="CDD" id="cd03445">
    <property type="entry name" value="Thioesterase_II_repeat2"/>
    <property type="match status" value="1"/>
</dbReference>
<dbReference type="PANTHER" id="PTHR11066">
    <property type="entry name" value="ACYL-COA THIOESTERASE"/>
    <property type="match status" value="1"/>
</dbReference>
<reference evidence="4" key="1">
    <citation type="submission" date="2015-06" db="UniProtKB">
        <authorList>
            <consortium name="EnsemblPlants"/>
        </authorList>
    </citation>
    <scope>IDENTIFICATION</scope>
</reference>
<dbReference type="Pfam" id="PF02551">
    <property type="entry name" value="Acyl_CoA_thio"/>
    <property type="match status" value="1"/>
</dbReference>
<dbReference type="InterPro" id="IPR049449">
    <property type="entry name" value="TesB_ACOT8-like_N"/>
</dbReference>
<dbReference type="GO" id="GO:0009062">
    <property type="term" value="P:fatty acid catabolic process"/>
    <property type="evidence" value="ECO:0007669"/>
    <property type="project" value="TreeGrafter"/>
</dbReference>
<dbReference type="InterPro" id="IPR000595">
    <property type="entry name" value="cNMP-bd_dom"/>
</dbReference>
<dbReference type="SUPFAM" id="SSF54637">
    <property type="entry name" value="Thioesterase/thiol ester dehydrase-isomerase"/>
    <property type="match status" value="2"/>
</dbReference>
<proteinExistence type="inferred from homology"/>
<protein>
    <submittedName>
        <fullName evidence="4">Acyl-coenzyme A thioesterase 8</fullName>
    </submittedName>
</protein>
<evidence type="ECO:0000256" key="1">
    <source>
        <dbReference type="ARBA" id="ARBA00006538"/>
    </source>
</evidence>
<dbReference type="InterPro" id="IPR018490">
    <property type="entry name" value="cNMP-bd_dom_sf"/>
</dbReference>
<dbReference type="InterPro" id="IPR029069">
    <property type="entry name" value="HotDog_dom_sf"/>
</dbReference>
<evidence type="ECO:0000256" key="2">
    <source>
        <dbReference type="ARBA" id="ARBA00022801"/>
    </source>
</evidence>
<dbReference type="SUPFAM" id="SSF51206">
    <property type="entry name" value="cAMP-binding domain-like"/>
    <property type="match status" value="1"/>
</dbReference>
<dbReference type="Gene3D" id="2.40.160.210">
    <property type="entry name" value="Acyl-CoA thioesterase, double hotdog domain"/>
    <property type="match status" value="1"/>
</dbReference>
<dbReference type="InterPro" id="IPR025652">
    <property type="entry name" value="TesB_C"/>
</dbReference>
<dbReference type="InterPro" id="IPR003703">
    <property type="entry name" value="Acyl_CoA_thio"/>
</dbReference>